<evidence type="ECO:0000313" key="2">
    <source>
        <dbReference type="EMBL" id="PCC38039.1"/>
    </source>
</evidence>
<protein>
    <submittedName>
        <fullName evidence="2">Uncharacterized protein</fullName>
    </submittedName>
</protein>
<evidence type="ECO:0000313" key="3">
    <source>
        <dbReference type="Proteomes" id="UP000218598"/>
    </source>
</evidence>
<feature type="signal peptide" evidence="1">
    <location>
        <begin position="1"/>
        <end position="28"/>
    </location>
</feature>
<dbReference type="Proteomes" id="UP000218598">
    <property type="component" value="Unassembled WGS sequence"/>
</dbReference>
<comment type="caution">
    <text evidence="2">The sequence shown here is derived from an EMBL/GenBank/DDBJ whole genome shotgun (WGS) entry which is preliminary data.</text>
</comment>
<gene>
    <name evidence="2" type="ORF">CIK66_15875</name>
</gene>
<name>A0A2A3YFM7_9MICO</name>
<dbReference type="AlphaFoldDB" id="A0A2A3YFM7"/>
<evidence type="ECO:0000256" key="1">
    <source>
        <dbReference type="SAM" id="SignalP"/>
    </source>
</evidence>
<keyword evidence="3" id="KW-1185">Reference proteome</keyword>
<reference evidence="2 3" key="1">
    <citation type="journal article" date="2017" name="Elife">
        <title>Extensive horizontal gene transfer in cheese-associated bacteria.</title>
        <authorList>
            <person name="Bonham K.S."/>
            <person name="Wolfe B.E."/>
            <person name="Dutton R.J."/>
        </authorList>
    </citation>
    <scope>NUCLEOTIDE SEQUENCE [LARGE SCALE GENOMIC DNA]</scope>
    <source>
        <strain evidence="2 3">341_9</strain>
    </source>
</reference>
<organism evidence="2 3">
    <name type="scientific">Brachybacterium alimentarium</name>
    <dbReference type="NCBI Taxonomy" id="47845"/>
    <lineage>
        <taxon>Bacteria</taxon>
        <taxon>Bacillati</taxon>
        <taxon>Actinomycetota</taxon>
        <taxon>Actinomycetes</taxon>
        <taxon>Micrococcales</taxon>
        <taxon>Dermabacteraceae</taxon>
        <taxon>Brachybacterium</taxon>
    </lineage>
</organism>
<keyword evidence="1" id="KW-0732">Signal</keyword>
<sequence>MSHRFRRITITTAVLGVAGIALVAPASAASDTSTNIGSDSTLIQGPLVDGPLVDADGLLGTLQLGQFQQ</sequence>
<feature type="chain" id="PRO_5038916299" evidence="1">
    <location>
        <begin position="29"/>
        <end position="69"/>
    </location>
</feature>
<proteinExistence type="predicted"/>
<dbReference type="EMBL" id="NRGR01000027">
    <property type="protein sequence ID" value="PCC38039.1"/>
    <property type="molecule type" value="Genomic_DNA"/>
</dbReference>
<dbReference type="RefSeq" id="WP_096166271.1">
    <property type="nucleotide sequence ID" value="NZ_JBQCXU010000027.1"/>
</dbReference>
<dbReference type="GeneID" id="95328429"/>
<accession>A0A2A3YFM7</accession>